<dbReference type="InParanoid" id="A0A151GN14"/>
<protein>
    <submittedName>
        <fullName evidence="1">Uncharacterized protein</fullName>
    </submittedName>
</protein>
<dbReference type="EMBL" id="LAYC01000002">
    <property type="protein sequence ID" value="KYK58514.1"/>
    <property type="molecule type" value="Genomic_DNA"/>
</dbReference>
<reference evidence="1 2" key="1">
    <citation type="journal article" date="2016" name="Sci. Rep.">
        <title>Insights into Adaptations to a Near-Obligate Nematode Endoparasitic Lifestyle from the Finished Genome of Drechmeria coniospora.</title>
        <authorList>
            <person name="Zhang L."/>
            <person name="Zhou Z."/>
            <person name="Guo Q."/>
            <person name="Fokkens L."/>
            <person name="Miskei M."/>
            <person name="Pocsi I."/>
            <person name="Zhang W."/>
            <person name="Chen M."/>
            <person name="Wang L."/>
            <person name="Sun Y."/>
            <person name="Donzelli B.G."/>
            <person name="Gibson D.M."/>
            <person name="Nelson D.R."/>
            <person name="Luo J.G."/>
            <person name="Rep M."/>
            <person name="Liu H."/>
            <person name="Yang S."/>
            <person name="Wang J."/>
            <person name="Krasnoff S.B."/>
            <person name="Xu Y."/>
            <person name="Molnar I."/>
            <person name="Lin M."/>
        </authorList>
    </citation>
    <scope>NUCLEOTIDE SEQUENCE [LARGE SCALE GENOMIC DNA]</scope>
    <source>
        <strain evidence="1 2">ARSEF 6962</strain>
    </source>
</reference>
<dbReference type="RefSeq" id="XP_040657866.1">
    <property type="nucleotide sequence ID" value="XM_040802833.1"/>
</dbReference>
<evidence type="ECO:0000313" key="1">
    <source>
        <dbReference type="EMBL" id="KYK58514.1"/>
    </source>
</evidence>
<accession>A0A151GN14</accession>
<sequence>MDVHYIRFQGEDGREISCLLGENKAANLHHLVRITPSNSRMVKHLDESQRAMLANMPGFQTEKVGCVMADGYEAVQLSLIVATFLLGQPNSEMAREQWKHELGYA</sequence>
<gene>
    <name evidence="1" type="ORF">DCS_05530</name>
</gene>
<name>A0A151GN14_DRECN</name>
<organism evidence="1 2">
    <name type="scientific">Drechmeria coniospora</name>
    <name type="common">Nematophagous fungus</name>
    <name type="synonym">Meria coniospora</name>
    <dbReference type="NCBI Taxonomy" id="98403"/>
    <lineage>
        <taxon>Eukaryota</taxon>
        <taxon>Fungi</taxon>
        <taxon>Dikarya</taxon>
        <taxon>Ascomycota</taxon>
        <taxon>Pezizomycotina</taxon>
        <taxon>Sordariomycetes</taxon>
        <taxon>Hypocreomycetidae</taxon>
        <taxon>Hypocreales</taxon>
        <taxon>Ophiocordycipitaceae</taxon>
        <taxon>Drechmeria</taxon>
    </lineage>
</organism>
<dbReference type="GeneID" id="63718173"/>
<keyword evidence="2" id="KW-1185">Reference proteome</keyword>
<proteinExistence type="predicted"/>
<dbReference type="Proteomes" id="UP000076580">
    <property type="component" value="Chromosome 02"/>
</dbReference>
<dbReference type="AlphaFoldDB" id="A0A151GN14"/>
<comment type="caution">
    <text evidence="1">The sequence shown here is derived from an EMBL/GenBank/DDBJ whole genome shotgun (WGS) entry which is preliminary data.</text>
</comment>
<evidence type="ECO:0000313" key="2">
    <source>
        <dbReference type="Proteomes" id="UP000076580"/>
    </source>
</evidence>